<evidence type="ECO:0000313" key="2">
    <source>
        <dbReference type="Proteomes" id="UP000240283"/>
    </source>
</evidence>
<organism evidence="1 2">
    <name type="scientific">Vibrio phage Vp_R1</name>
    <dbReference type="NCBI Taxonomy" id="2059867"/>
    <lineage>
        <taxon>Viruses</taxon>
        <taxon>Duplodnaviria</taxon>
        <taxon>Heunggongvirae</taxon>
        <taxon>Uroviricota</taxon>
        <taxon>Caudoviricetes</taxon>
        <taxon>Grimontviridae</taxon>
        <taxon>Dalianvirus</taxon>
        <taxon>Dalianvirus R1</taxon>
    </lineage>
</organism>
<proteinExistence type="predicted"/>
<gene>
    <name evidence="1" type="ORF">VPR_120</name>
</gene>
<name>A0A2H5BQ76_9CAUD</name>
<accession>A0A2H5BQ76</accession>
<protein>
    <submittedName>
        <fullName evidence="1">Uncharacterized protein</fullName>
    </submittedName>
</protein>
<keyword evidence="2" id="KW-1185">Reference proteome</keyword>
<reference evidence="1 2" key="1">
    <citation type="submission" date="2017-12" db="EMBL/GenBank/DDBJ databases">
        <title>Genomic analysis of a novel phage Vp_R1 lytic to Vibrio parahaemolyticus.</title>
        <authorList>
            <person name="Ren H."/>
            <person name="Li Z."/>
        </authorList>
    </citation>
    <scope>NUCLEOTIDE SEQUENCE [LARGE SCALE GENOMIC DNA]</scope>
</reference>
<dbReference type="Proteomes" id="UP000240283">
    <property type="component" value="Segment"/>
</dbReference>
<dbReference type="Gene3D" id="6.20.230.10">
    <property type="match status" value="2"/>
</dbReference>
<sequence length="206" mass="23013">MTDFTGTDNVSFPEAPIDGKQYARSNESWEEVIGFEEAPIDGKQYVRSNSSWVEIEVPDTDGVIHGYVRPDVDYVVGIGTQLLGDNKKVGYQRTNGNDPGVIGSIDVTSWNGSATDVVDRLILLTQGNSGWLYIMCGSKDQEKWDNAESINLEFEYEGVKYIRQLDWNTDQTKAFYKTDIDDPDLTEVVEGMYSKGGYLNVSVLPI</sequence>
<dbReference type="EMBL" id="MG603697">
    <property type="protein sequence ID" value="AUG88484.1"/>
    <property type="molecule type" value="Genomic_DNA"/>
</dbReference>
<evidence type="ECO:0000313" key="1">
    <source>
        <dbReference type="EMBL" id="AUG88484.1"/>
    </source>
</evidence>